<keyword evidence="5" id="KW-0539">Nucleus</keyword>
<evidence type="ECO:0000256" key="1">
    <source>
        <dbReference type="ARBA" id="ARBA00004123"/>
    </source>
</evidence>
<dbReference type="InterPro" id="IPR027417">
    <property type="entry name" value="P-loop_NTPase"/>
</dbReference>
<dbReference type="Pfam" id="PF08645">
    <property type="entry name" value="PNK3P"/>
    <property type="match status" value="1"/>
</dbReference>
<reference evidence="9 10" key="1">
    <citation type="journal article" date="2018" name="Gigascience">
        <title>Genomes of trombidid mites reveal novel predicted allergens and laterally-transferred genes associated with secondary metabolism.</title>
        <authorList>
            <person name="Dong X."/>
            <person name="Chaisiri K."/>
            <person name="Xia D."/>
            <person name="Armstrong S.D."/>
            <person name="Fang Y."/>
            <person name="Donnelly M.J."/>
            <person name="Kadowaki T."/>
            <person name="McGarry J.W."/>
            <person name="Darby A.C."/>
            <person name="Makepeace B.L."/>
        </authorList>
    </citation>
    <scope>NUCLEOTIDE SEQUENCE [LARGE SCALE GENOMIC DNA]</scope>
    <source>
        <strain evidence="9">UoL-WK</strain>
    </source>
</reference>
<feature type="compositionally biased region" description="Basic residues" evidence="6">
    <location>
        <begin position="703"/>
        <end position="714"/>
    </location>
</feature>
<dbReference type="InterPro" id="IPR006549">
    <property type="entry name" value="HAD-SF_hydro_IIIA"/>
</dbReference>
<keyword evidence="9" id="KW-0808">Transferase</keyword>
<dbReference type="EMBL" id="NCKU01004443">
    <property type="protein sequence ID" value="RWS05930.1"/>
    <property type="molecule type" value="Genomic_DNA"/>
</dbReference>
<feature type="region of interest" description="Disordered" evidence="6">
    <location>
        <begin position="539"/>
        <end position="576"/>
    </location>
</feature>
<dbReference type="Proteomes" id="UP000285301">
    <property type="component" value="Unassembled WGS sequence"/>
</dbReference>
<evidence type="ECO:0000256" key="4">
    <source>
        <dbReference type="ARBA" id="ARBA00023204"/>
    </source>
</evidence>
<accession>A0A3S3RUC5</accession>
<dbReference type="SUPFAM" id="SSF56784">
    <property type="entry name" value="HAD-like"/>
    <property type="match status" value="1"/>
</dbReference>
<proteinExistence type="predicted"/>
<comment type="caution">
    <text evidence="9">The sequence shown here is derived from an EMBL/GenBank/DDBJ whole genome shotgun (WGS) entry which is preliminary data.</text>
</comment>
<dbReference type="PANTHER" id="PTHR12083:SF9">
    <property type="entry name" value="BIFUNCTIONAL POLYNUCLEOTIDE PHOSPHATASE_KINASE"/>
    <property type="match status" value="1"/>
</dbReference>
<dbReference type="InterPro" id="IPR036412">
    <property type="entry name" value="HAD-like_sf"/>
</dbReference>
<keyword evidence="9" id="KW-0418">Kinase</keyword>
<dbReference type="Pfam" id="PF17913">
    <property type="entry name" value="FHA_2"/>
    <property type="match status" value="1"/>
</dbReference>
<dbReference type="SUPFAM" id="SSF49879">
    <property type="entry name" value="SMAD/FHA domain"/>
    <property type="match status" value="1"/>
</dbReference>
<organism evidence="9 10">
    <name type="scientific">Dinothrombium tinctorium</name>
    <dbReference type="NCBI Taxonomy" id="1965070"/>
    <lineage>
        <taxon>Eukaryota</taxon>
        <taxon>Metazoa</taxon>
        <taxon>Ecdysozoa</taxon>
        <taxon>Arthropoda</taxon>
        <taxon>Chelicerata</taxon>
        <taxon>Arachnida</taxon>
        <taxon>Acari</taxon>
        <taxon>Acariformes</taxon>
        <taxon>Trombidiformes</taxon>
        <taxon>Prostigmata</taxon>
        <taxon>Anystina</taxon>
        <taxon>Parasitengona</taxon>
        <taxon>Trombidioidea</taxon>
        <taxon>Trombidiidae</taxon>
        <taxon>Dinothrombium</taxon>
    </lineage>
</organism>
<evidence type="ECO:0000256" key="2">
    <source>
        <dbReference type="ARBA" id="ARBA00022763"/>
    </source>
</evidence>
<feature type="domain" description="PNK FHA" evidence="7">
    <location>
        <begin position="8"/>
        <end position="46"/>
    </location>
</feature>
<dbReference type="PANTHER" id="PTHR12083">
    <property type="entry name" value="BIFUNCTIONAL POLYNUCLEOTIDE PHOSPHATASE/KINASE"/>
    <property type="match status" value="1"/>
</dbReference>
<feature type="region of interest" description="Disordered" evidence="6">
    <location>
        <begin position="641"/>
        <end position="714"/>
    </location>
</feature>
<dbReference type="GO" id="GO:0005634">
    <property type="term" value="C:nucleus"/>
    <property type="evidence" value="ECO:0007669"/>
    <property type="project" value="UniProtKB-SubCell"/>
</dbReference>
<evidence type="ECO:0000313" key="9">
    <source>
        <dbReference type="EMBL" id="RWS06173.1"/>
    </source>
</evidence>
<dbReference type="STRING" id="1965070.A0A3S3RUC5"/>
<dbReference type="NCBIfam" id="TIGR01664">
    <property type="entry name" value="DNA-3'-Pase"/>
    <property type="match status" value="1"/>
</dbReference>
<dbReference type="Gene3D" id="2.60.200.20">
    <property type="match status" value="1"/>
</dbReference>
<dbReference type="InterPro" id="IPR041388">
    <property type="entry name" value="FHA_2"/>
</dbReference>
<dbReference type="EMBL" id="NCKU01004295">
    <property type="protein sequence ID" value="RWS06173.1"/>
    <property type="molecule type" value="Genomic_DNA"/>
</dbReference>
<dbReference type="GO" id="GO:0046403">
    <property type="term" value="F:polynucleotide 3'-phosphatase activity"/>
    <property type="evidence" value="ECO:0007669"/>
    <property type="project" value="TreeGrafter"/>
</dbReference>
<dbReference type="SUPFAM" id="SSF52540">
    <property type="entry name" value="P-loop containing nucleoside triphosphate hydrolases"/>
    <property type="match status" value="1"/>
</dbReference>
<dbReference type="GO" id="GO:0003690">
    <property type="term" value="F:double-stranded DNA binding"/>
    <property type="evidence" value="ECO:0007669"/>
    <property type="project" value="TreeGrafter"/>
</dbReference>
<sequence length="714" mass="82991">MKRTQLVCELKSVDQNVNDLRVKSGFNLIVGRNKHCGIRDIRCSRKLFDIYVTEDYVFVTDLRTNRTRLLQEGDSLSGPGFDYRIYISRQAIGDSADEVERHSDSENEIEQMISKKSKIEAEWQAIEDNSVHVCKFLGGGEPKTKIAAFDFDSTLVVTKSGKKFAEDENDWKLFSPLIVDRIHSYIKTHRFVIFTNQSGISRGHQTLKSFQKRIEAALSKINRPCLVFAAVRDNIFRKPRPGMFYLLENEFNEGVEIDLSSSFYIGDAAGRKTNLVKDHSCADILFALNNNFKWFQVPEDFVAKRQMPTVEEAINRIYKTNLPHFDPRTLNEIDHLAIEKVSNGEEIKLKDINDLMNVVKTNFIIFIGLAGSGKSFFFKTHLENRGFKEICRDKLGTIERCEKELRILLKDDKNAKVVINNTNVDENSRRKWVTEIGEEKDIAVFYFNVTLPQALHQNQFRRLMNQLQPENENKAVPEMISKTFYKMKFKLDIIFPFIFSCLFHHLKCLKQSPESGYLPPLPPYEPPFQAEKTQPVEFNEPTFKSKSAPQQYPERMPPYEMASPPAAPLPASSPPLPPPLLAQPPLLIPMDRKARYPMIVQVAPMYPNPYEYSYPSYQAYPYPFAVPYSYPYSPSYPTSLFNPMENGDEEEEEARHKKRKGKRRRKSEGEEEESDKDERKKSRKDRQVEDDEEEREFYDPVFKTKKKNRKNFDR</sequence>
<dbReference type="GO" id="GO:0046404">
    <property type="term" value="F:ATP-dependent polydeoxyribonucleotide 5'-hydroxyl-kinase activity"/>
    <property type="evidence" value="ECO:0007669"/>
    <property type="project" value="TreeGrafter"/>
</dbReference>
<evidence type="ECO:0000256" key="5">
    <source>
        <dbReference type="ARBA" id="ARBA00023242"/>
    </source>
</evidence>
<keyword evidence="2" id="KW-0227">DNA damage</keyword>
<dbReference type="Gene3D" id="3.40.50.300">
    <property type="entry name" value="P-loop containing nucleotide triphosphate hydrolases"/>
    <property type="match status" value="1"/>
</dbReference>
<keyword evidence="4" id="KW-0234">DNA repair</keyword>
<keyword evidence="3" id="KW-0378">Hydrolase</keyword>
<dbReference type="GO" id="GO:0006281">
    <property type="term" value="P:DNA repair"/>
    <property type="evidence" value="ECO:0007669"/>
    <property type="project" value="UniProtKB-KW"/>
</dbReference>
<comment type="subcellular location">
    <subcellularLocation>
        <location evidence="1">Nucleus</location>
    </subcellularLocation>
</comment>
<keyword evidence="10" id="KW-1185">Reference proteome</keyword>
<feature type="compositionally biased region" description="Pro residues" evidence="6">
    <location>
        <begin position="565"/>
        <end position="576"/>
    </location>
</feature>
<dbReference type="InterPro" id="IPR023214">
    <property type="entry name" value="HAD_sf"/>
</dbReference>
<evidence type="ECO:0000313" key="8">
    <source>
        <dbReference type="EMBL" id="RWS05930.1"/>
    </source>
</evidence>
<evidence type="ECO:0000256" key="3">
    <source>
        <dbReference type="ARBA" id="ARBA00022801"/>
    </source>
</evidence>
<reference evidence="9" key="2">
    <citation type="submission" date="2018-11" db="EMBL/GenBank/DDBJ databases">
        <title>Trombidioid mite genomics.</title>
        <authorList>
            <person name="Dong X."/>
        </authorList>
    </citation>
    <scope>NUCLEOTIDE SEQUENCE</scope>
    <source>
        <strain evidence="9">UoL-WK</strain>
    </source>
</reference>
<name>A0A3S3RUC5_9ACAR</name>
<dbReference type="InterPro" id="IPR008984">
    <property type="entry name" value="SMAD_FHA_dom_sf"/>
</dbReference>
<protein>
    <submittedName>
        <fullName evidence="9">Bifunctional polynucleotide phosphatase/kinase-like protein</fullName>
    </submittedName>
</protein>
<dbReference type="AlphaFoldDB" id="A0A3S3RUC5"/>
<dbReference type="InterPro" id="IPR006551">
    <property type="entry name" value="Polynucleotide_phosphatase"/>
</dbReference>
<dbReference type="Gene3D" id="3.40.50.1000">
    <property type="entry name" value="HAD superfamily/HAD-like"/>
    <property type="match status" value="1"/>
</dbReference>
<evidence type="ECO:0000313" key="10">
    <source>
        <dbReference type="Proteomes" id="UP000285301"/>
    </source>
</evidence>
<dbReference type="OrthoDB" id="19045at2759"/>
<evidence type="ECO:0000259" key="7">
    <source>
        <dbReference type="Pfam" id="PF17913"/>
    </source>
</evidence>
<dbReference type="InterPro" id="IPR013954">
    <property type="entry name" value="PNK3P"/>
</dbReference>
<dbReference type="NCBIfam" id="TIGR01662">
    <property type="entry name" value="HAD-SF-IIIA"/>
    <property type="match status" value="1"/>
</dbReference>
<feature type="compositionally biased region" description="Basic residues" evidence="6">
    <location>
        <begin position="656"/>
        <end position="666"/>
    </location>
</feature>
<gene>
    <name evidence="9" type="ORF">B4U79_16239</name>
    <name evidence="8" type="ORF">B4U79_16262</name>
</gene>
<evidence type="ECO:0000256" key="6">
    <source>
        <dbReference type="SAM" id="MobiDB-lite"/>
    </source>
</evidence>